<dbReference type="InterPro" id="IPR014001">
    <property type="entry name" value="Helicase_ATP-bd"/>
</dbReference>
<keyword evidence="2 5" id="KW-0378">Hydrolase</keyword>
<dbReference type="CDD" id="cd18787">
    <property type="entry name" value="SF2_C_DEAD"/>
    <property type="match status" value="1"/>
</dbReference>
<dbReference type="GO" id="GO:0005524">
    <property type="term" value="F:ATP binding"/>
    <property type="evidence" value="ECO:0007669"/>
    <property type="project" value="UniProtKB-UniRule"/>
</dbReference>
<dbReference type="GO" id="GO:0003724">
    <property type="term" value="F:RNA helicase activity"/>
    <property type="evidence" value="ECO:0007669"/>
    <property type="project" value="UniProtKB-EC"/>
</dbReference>
<evidence type="ECO:0000256" key="1">
    <source>
        <dbReference type="ARBA" id="ARBA00022741"/>
    </source>
</evidence>
<organism evidence="9 10">
    <name type="scientific">Schizopora paradoxa</name>
    <dbReference type="NCBI Taxonomy" id="27342"/>
    <lineage>
        <taxon>Eukaryota</taxon>
        <taxon>Fungi</taxon>
        <taxon>Dikarya</taxon>
        <taxon>Basidiomycota</taxon>
        <taxon>Agaricomycotina</taxon>
        <taxon>Agaricomycetes</taxon>
        <taxon>Hymenochaetales</taxon>
        <taxon>Schizoporaceae</taxon>
        <taxon>Schizopora</taxon>
    </lineage>
</organism>
<dbReference type="AlphaFoldDB" id="A0A0H2RLY6"/>
<dbReference type="SUPFAM" id="SSF52540">
    <property type="entry name" value="P-loop containing nucleoside triphosphate hydrolases"/>
    <property type="match status" value="1"/>
</dbReference>
<dbReference type="STRING" id="27342.A0A0H2RLY6"/>
<comment type="domain">
    <text evidence="5">The Q motif is unique to and characteristic of the DEAD box family of RNA helicases and controls ATP binding and hydrolysis.</text>
</comment>
<evidence type="ECO:0000313" key="9">
    <source>
        <dbReference type="EMBL" id="KLO05881.1"/>
    </source>
</evidence>
<dbReference type="Gene3D" id="3.40.50.300">
    <property type="entry name" value="P-loop containing nucleotide triphosphate hydrolases"/>
    <property type="match status" value="2"/>
</dbReference>
<name>A0A0H2RLY6_9AGAM</name>
<reference evidence="9 10" key="1">
    <citation type="submission" date="2015-04" db="EMBL/GenBank/DDBJ databases">
        <title>Complete genome sequence of Schizopora paradoxa KUC8140, a cosmopolitan wood degrader in East Asia.</title>
        <authorList>
            <consortium name="DOE Joint Genome Institute"/>
            <person name="Min B."/>
            <person name="Park H."/>
            <person name="Jang Y."/>
            <person name="Kim J.-J."/>
            <person name="Kim K.H."/>
            <person name="Pangilinan J."/>
            <person name="Lipzen A."/>
            <person name="Riley R."/>
            <person name="Grigoriev I.V."/>
            <person name="Spatafora J.W."/>
            <person name="Choi I.-G."/>
        </authorList>
    </citation>
    <scope>NUCLEOTIDE SEQUENCE [LARGE SCALE GENOMIC DNA]</scope>
    <source>
        <strain evidence="9 10">KUC8140</strain>
    </source>
</reference>
<dbReference type="PROSITE" id="PS51192">
    <property type="entry name" value="HELICASE_ATP_BIND_1"/>
    <property type="match status" value="1"/>
</dbReference>
<comment type="function">
    <text evidence="5">RNA helicase.</text>
</comment>
<feature type="domain" description="Helicase C-terminal" evidence="8">
    <location>
        <begin position="371"/>
        <end position="547"/>
    </location>
</feature>
<comment type="catalytic activity">
    <reaction evidence="5">
        <text>ATP + H2O = ADP + phosphate + H(+)</text>
        <dbReference type="Rhea" id="RHEA:13065"/>
        <dbReference type="ChEBI" id="CHEBI:15377"/>
        <dbReference type="ChEBI" id="CHEBI:15378"/>
        <dbReference type="ChEBI" id="CHEBI:30616"/>
        <dbReference type="ChEBI" id="CHEBI:43474"/>
        <dbReference type="ChEBI" id="CHEBI:456216"/>
        <dbReference type="EC" id="3.6.4.13"/>
    </reaction>
</comment>
<feature type="region of interest" description="Disordered" evidence="6">
    <location>
        <begin position="531"/>
        <end position="559"/>
    </location>
</feature>
<sequence length="743" mass="83062">MATFTRALRAWRPTLSRATPWSNAVPRIAGVCVPSSRWKATTATATAPLVAQHRPSEDAESPAEALDTDDEKATAAATGTPFKSLKGAISYDLLKAITEKPFKFEHMTSVQEAVLPLLPGIAEPYDKDKERASVRDLLVRAKTGTGKTLAFLVPAIEARLKAIEAYTKQAAVDATGSNDRNVTGRLRRDYTHNRVGVLIISPTRELATQIATEASKLSYHLDGFEVCLFTGGVSKGKQMREWNRGRKDIVVTTPGRMRDLLENEPGFDGPLKYTQTLILDEADTLLDMGFRDDIDYIASQLPQKPERQTFLFSATIDKRVEQVAFSMLNKNHKYVNTVSEDSSPVHAHVPQYHTVLPSAAEQLPHAMRLLALDQLTNAGHSKVIVFCNTTKMTQLFTTILREIAPAVFPAGRQTNIFEIHSKKDQNARTNTSARFRSDKSGASILVTSDVSARGVDYPGVTRVIQIGIPASFEQYIHRVGRTGRTGGFVGRGDLVLLPWEVGFPTYNLAQVPLKPVTANELKKQLMDVAKKFDENPPETPKSQPSIPLRGRGRRDEREPVRIRTPVTPRLEAMDNEIEQLQSSIDEEAVRETFSSMLGFYSSRDRELRCSRNAILDGCKAWAVEACGLPEPPHISEAFLARIGFSKESRQKPARSRFGLNRNKPNRWDDDDEGPRQFRGRGYGRRDNDEDSRRGSKGFDFRDRKSSDRYSNDRYSNDRKSNDRRSSSDRGSRRSSDSGFGFQR</sequence>
<dbReference type="EMBL" id="KQ086258">
    <property type="protein sequence ID" value="KLO05881.1"/>
    <property type="molecule type" value="Genomic_DNA"/>
</dbReference>
<evidence type="ECO:0000256" key="4">
    <source>
        <dbReference type="ARBA" id="ARBA00022884"/>
    </source>
</evidence>
<gene>
    <name evidence="9" type="ORF">SCHPADRAFT_883382</name>
</gene>
<evidence type="ECO:0000256" key="6">
    <source>
        <dbReference type="SAM" id="MobiDB-lite"/>
    </source>
</evidence>
<dbReference type="SMART" id="SM00487">
    <property type="entry name" value="DEXDc"/>
    <property type="match status" value="1"/>
</dbReference>
<keyword evidence="4 5" id="KW-0694">RNA-binding</keyword>
<protein>
    <recommendedName>
        <fullName evidence="5">ATP-dependent RNA helicase</fullName>
        <ecNumber evidence="5">3.6.4.13</ecNumber>
    </recommendedName>
</protein>
<feature type="region of interest" description="Disordered" evidence="6">
    <location>
        <begin position="649"/>
        <end position="743"/>
    </location>
</feature>
<dbReference type="Pfam" id="PF00270">
    <property type="entry name" value="DEAD"/>
    <property type="match status" value="1"/>
</dbReference>
<dbReference type="Pfam" id="PF00271">
    <property type="entry name" value="Helicase_C"/>
    <property type="match status" value="1"/>
</dbReference>
<feature type="compositionally biased region" description="Acidic residues" evidence="6">
    <location>
        <begin position="58"/>
        <end position="70"/>
    </location>
</feature>
<dbReference type="SMART" id="SM00490">
    <property type="entry name" value="HELICc"/>
    <property type="match status" value="1"/>
</dbReference>
<dbReference type="InterPro" id="IPR011545">
    <property type="entry name" value="DEAD/DEAH_box_helicase_dom"/>
</dbReference>
<feature type="region of interest" description="Disordered" evidence="6">
    <location>
        <begin position="46"/>
        <end position="77"/>
    </location>
</feature>
<dbReference type="InterPro" id="IPR027417">
    <property type="entry name" value="P-loop_NTPase"/>
</dbReference>
<evidence type="ECO:0000313" key="10">
    <source>
        <dbReference type="Proteomes" id="UP000053477"/>
    </source>
</evidence>
<feature type="domain" description="Helicase ATP-binding" evidence="7">
    <location>
        <begin position="128"/>
        <end position="334"/>
    </location>
</feature>
<evidence type="ECO:0000256" key="2">
    <source>
        <dbReference type="ARBA" id="ARBA00022801"/>
    </source>
</evidence>
<dbReference type="Proteomes" id="UP000053477">
    <property type="component" value="Unassembled WGS sequence"/>
</dbReference>
<evidence type="ECO:0000259" key="7">
    <source>
        <dbReference type="PROSITE" id="PS51192"/>
    </source>
</evidence>
<feature type="compositionally biased region" description="Basic and acidic residues" evidence="6">
    <location>
        <begin position="683"/>
        <end position="735"/>
    </location>
</feature>
<dbReference type="GO" id="GO:0016787">
    <property type="term" value="F:hydrolase activity"/>
    <property type="evidence" value="ECO:0007669"/>
    <property type="project" value="UniProtKB-KW"/>
</dbReference>
<evidence type="ECO:0000259" key="8">
    <source>
        <dbReference type="PROSITE" id="PS51194"/>
    </source>
</evidence>
<keyword evidence="1 5" id="KW-0547">Nucleotide-binding</keyword>
<dbReference type="GO" id="GO:0003723">
    <property type="term" value="F:RNA binding"/>
    <property type="evidence" value="ECO:0007669"/>
    <property type="project" value="UniProtKB-UniRule"/>
</dbReference>
<dbReference type="EC" id="3.6.4.13" evidence="5"/>
<accession>A0A0H2RLY6</accession>
<dbReference type="InterPro" id="IPR001650">
    <property type="entry name" value="Helicase_C-like"/>
</dbReference>
<keyword evidence="5" id="KW-0347">Helicase</keyword>
<dbReference type="InParanoid" id="A0A0H2RLY6"/>
<comment type="similarity">
    <text evidence="5">Belongs to the DEAD box helicase family.</text>
</comment>
<dbReference type="PANTHER" id="PTHR24031">
    <property type="entry name" value="RNA HELICASE"/>
    <property type="match status" value="1"/>
</dbReference>
<dbReference type="PROSITE" id="PS51194">
    <property type="entry name" value="HELICASE_CTER"/>
    <property type="match status" value="1"/>
</dbReference>
<dbReference type="OrthoDB" id="193716at2759"/>
<evidence type="ECO:0000256" key="3">
    <source>
        <dbReference type="ARBA" id="ARBA00022840"/>
    </source>
</evidence>
<evidence type="ECO:0000256" key="5">
    <source>
        <dbReference type="RuleBase" id="RU365068"/>
    </source>
</evidence>
<proteinExistence type="inferred from homology"/>
<keyword evidence="10" id="KW-1185">Reference proteome</keyword>
<keyword evidence="3 5" id="KW-0067">ATP-binding</keyword>